<keyword evidence="4" id="KW-1185">Reference proteome</keyword>
<feature type="signal peptide" evidence="2">
    <location>
        <begin position="1"/>
        <end position="28"/>
    </location>
</feature>
<dbReference type="AlphaFoldDB" id="A0A1I2I3U0"/>
<organism evidence="3 4">
    <name type="scientific">Flavimobilis marinus</name>
    <dbReference type="NCBI Taxonomy" id="285351"/>
    <lineage>
        <taxon>Bacteria</taxon>
        <taxon>Bacillati</taxon>
        <taxon>Actinomycetota</taxon>
        <taxon>Actinomycetes</taxon>
        <taxon>Micrococcales</taxon>
        <taxon>Jonesiaceae</taxon>
        <taxon>Flavimobilis</taxon>
    </lineage>
</organism>
<accession>A0A1I2I3U0</accession>
<proteinExistence type="predicted"/>
<feature type="chain" id="PRO_5011526671" description="Lipoprotein" evidence="2">
    <location>
        <begin position="29"/>
        <end position="270"/>
    </location>
</feature>
<sequence>MTHSDRRQRRPAALVTITAALLAGACSASDGGTGPTTLRPTAPLAAGSPAPVRAPASHVDGAIVRGHAGSDYDVASSVVELAQGAQAVVVGTVTSWADGRVLRDGDDQRTSAAMEVLVAQSFTAQDGAQIVFVEVQRGDVLVDDARAAMELDDGASYGERSLADLERAVPVGTRVLVLAVEAPSDAEIAATGGGGKVSTSWSPPHAGAALLSPLPQGLLFEDADGTYVSGVADQSDVEHGQWPAAEPRTMGDGGPFGQLLAQLSTEFEQG</sequence>
<keyword evidence="2" id="KW-0732">Signal</keyword>
<feature type="region of interest" description="Disordered" evidence="1">
    <location>
        <begin position="29"/>
        <end position="55"/>
    </location>
</feature>
<dbReference type="PROSITE" id="PS51257">
    <property type="entry name" value="PROKAR_LIPOPROTEIN"/>
    <property type="match status" value="1"/>
</dbReference>
<dbReference type="RefSeq" id="WP_143073212.1">
    <property type="nucleotide sequence ID" value="NZ_BNAN01000001.1"/>
</dbReference>
<evidence type="ECO:0000256" key="2">
    <source>
        <dbReference type="SAM" id="SignalP"/>
    </source>
</evidence>
<protein>
    <recommendedName>
        <fullName evidence="5">Lipoprotein</fullName>
    </recommendedName>
</protein>
<evidence type="ECO:0000313" key="3">
    <source>
        <dbReference type="EMBL" id="SFF36280.1"/>
    </source>
</evidence>
<dbReference type="Proteomes" id="UP000198520">
    <property type="component" value="Unassembled WGS sequence"/>
</dbReference>
<name>A0A1I2I3U0_9MICO</name>
<evidence type="ECO:0008006" key="5">
    <source>
        <dbReference type="Google" id="ProtNLM"/>
    </source>
</evidence>
<reference evidence="4" key="1">
    <citation type="submission" date="2016-10" db="EMBL/GenBank/DDBJ databases">
        <authorList>
            <person name="Varghese N."/>
            <person name="Submissions S."/>
        </authorList>
    </citation>
    <scope>NUCLEOTIDE SEQUENCE [LARGE SCALE GENOMIC DNA]</scope>
    <source>
        <strain evidence="4">DSM 19083</strain>
    </source>
</reference>
<dbReference type="EMBL" id="FONZ01000006">
    <property type="protein sequence ID" value="SFF36280.1"/>
    <property type="molecule type" value="Genomic_DNA"/>
</dbReference>
<dbReference type="OrthoDB" id="5192678at2"/>
<evidence type="ECO:0000313" key="4">
    <source>
        <dbReference type="Proteomes" id="UP000198520"/>
    </source>
</evidence>
<gene>
    <name evidence="3" type="ORF">SAMN04488035_2678</name>
</gene>
<evidence type="ECO:0000256" key="1">
    <source>
        <dbReference type="SAM" id="MobiDB-lite"/>
    </source>
</evidence>